<evidence type="ECO:0000256" key="5">
    <source>
        <dbReference type="ARBA" id="ARBA00022475"/>
    </source>
</evidence>
<dbReference type="InterPro" id="IPR035906">
    <property type="entry name" value="MetI-like_sf"/>
</dbReference>
<dbReference type="PANTHER" id="PTHR47314">
    <property type="entry name" value="MALTOSE/MALTODEXTRIN TRANSPORT SYSTEM PERMEASE PROTEIN MALF"/>
    <property type="match status" value="1"/>
</dbReference>
<keyword evidence="10 11" id="KW-0472">Membrane</keyword>
<feature type="transmembrane region" description="Helical" evidence="11">
    <location>
        <begin position="365"/>
        <end position="387"/>
    </location>
</feature>
<keyword evidence="5 12" id="KW-1003">Cell membrane</keyword>
<feature type="domain" description="ABC transmembrane type-1" evidence="13">
    <location>
        <begin position="276"/>
        <end position="499"/>
    </location>
</feature>
<dbReference type="EMBL" id="AP027080">
    <property type="protein sequence ID" value="BDU71985.1"/>
    <property type="molecule type" value="Genomic_DNA"/>
</dbReference>
<organism evidence="14 15">
    <name type="scientific">Mesoterricola silvestris</name>
    <dbReference type="NCBI Taxonomy" id="2927979"/>
    <lineage>
        <taxon>Bacteria</taxon>
        <taxon>Pseudomonadati</taxon>
        <taxon>Acidobacteriota</taxon>
        <taxon>Holophagae</taxon>
        <taxon>Holophagales</taxon>
        <taxon>Holophagaceae</taxon>
        <taxon>Mesoterricola</taxon>
    </lineage>
</organism>
<evidence type="ECO:0000313" key="14">
    <source>
        <dbReference type="EMBL" id="BDU71985.1"/>
    </source>
</evidence>
<evidence type="ECO:0000256" key="3">
    <source>
        <dbReference type="ARBA" id="ARBA00009047"/>
    </source>
</evidence>
<evidence type="ECO:0000256" key="4">
    <source>
        <dbReference type="ARBA" id="ARBA00022448"/>
    </source>
</evidence>
<evidence type="ECO:0000256" key="6">
    <source>
        <dbReference type="ARBA" id="ARBA00022519"/>
    </source>
</evidence>
<evidence type="ECO:0000256" key="8">
    <source>
        <dbReference type="ARBA" id="ARBA00022692"/>
    </source>
</evidence>
<dbReference type="Gene3D" id="3.10.650.10">
    <property type="entry name" value="MalF N-terminal region-like"/>
    <property type="match status" value="1"/>
</dbReference>
<evidence type="ECO:0000256" key="11">
    <source>
        <dbReference type="RuleBase" id="RU363032"/>
    </source>
</evidence>
<sequence>MTIPPAIRRNLGRAFLALLVVAALFLVTVIYATGEVLLAGTFLVIIALAAWLYLSQKTYAYRYLFPGIAAAIIFVVFPVIYTIFISFSNYSSRNLLEFPRATQYLLDQTYPGESNTFGFSLFPDGGKFRARLEDSEGGAVFFTPAFAMPGEAPVAVTAVPEAAAGFTPGDPVELGDIIANEENLKKLAITMPNGARLGMTGLSEFAALKRLYTPRPDGSLLNNQDGTVIKPNVRTGFYETPSGEKVLPGFQVKIGLDNYVRIFTDPKYREPFTRIFIWTVVFAGLSVLFSFSLGLVLAVLLNWEALRFRSVYRLLLFLPYAVPGFISILVFKGLFNNNMGEINLILDAVFGIRPPWFSDPFLAKVMLLIVNTWLGFPYMMVVSMGLIKAIPMDLYEASAVAGAGPLTNFFKITLPLIKRPMLPLLISSFAFNFNNFVLVMLLTGGRPDFLDTTIQAGTTDILISYVYRNAFVDSGQQFGLGAAISTVIFLLVAGITLVQIRYTKIADDEKR</sequence>
<evidence type="ECO:0000256" key="2">
    <source>
        <dbReference type="ARBA" id="ARBA00004429"/>
    </source>
</evidence>
<gene>
    <name evidence="14" type="ORF">METEAL_11590</name>
</gene>
<comment type="subcellular location">
    <subcellularLocation>
        <location evidence="2">Cell inner membrane</location>
        <topology evidence="2">Multi-pass membrane protein</topology>
    </subcellularLocation>
    <subcellularLocation>
        <location evidence="11">Cell membrane</location>
        <topology evidence="11">Multi-pass membrane protein</topology>
    </subcellularLocation>
</comment>
<keyword evidence="9 11" id="KW-1133">Transmembrane helix</keyword>
<evidence type="ECO:0000256" key="9">
    <source>
        <dbReference type="ARBA" id="ARBA00022989"/>
    </source>
</evidence>
<comment type="similarity">
    <text evidence="3 12">Belongs to the binding-protein-dependent transport system permease family. MalFG subfamily.</text>
</comment>
<dbReference type="Pfam" id="PF00528">
    <property type="entry name" value="BPD_transp_1"/>
    <property type="match status" value="1"/>
</dbReference>
<name>A0AA48GPV8_9BACT</name>
<dbReference type="Gene3D" id="1.20.58.370">
    <property type="entry name" value="MalF N-terminal region-like"/>
    <property type="match status" value="1"/>
</dbReference>
<evidence type="ECO:0000313" key="15">
    <source>
        <dbReference type="Proteomes" id="UP001238179"/>
    </source>
</evidence>
<dbReference type="InterPro" id="IPR000515">
    <property type="entry name" value="MetI-like"/>
</dbReference>
<dbReference type="AlphaFoldDB" id="A0AA48GPV8"/>
<dbReference type="Pfam" id="PF14785">
    <property type="entry name" value="MalF_P2"/>
    <property type="match status" value="1"/>
</dbReference>
<evidence type="ECO:0000256" key="10">
    <source>
        <dbReference type="ARBA" id="ARBA00023136"/>
    </source>
</evidence>
<dbReference type="PANTHER" id="PTHR47314:SF1">
    <property type="entry name" value="MALTOSE_MALTODEXTRIN TRANSPORT SYSTEM PERMEASE PROTEIN MALF"/>
    <property type="match status" value="1"/>
</dbReference>
<keyword evidence="15" id="KW-1185">Reference proteome</keyword>
<feature type="transmembrane region" description="Helical" evidence="11">
    <location>
        <begin position="478"/>
        <end position="502"/>
    </location>
</feature>
<dbReference type="GO" id="GO:0015423">
    <property type="term" value="F:ABC-type maltose transporter activity"/>
    <property type="evidence" value="ECO:0007669"/>
    <property type="project" value="TreeGrafter"/>
</dbReference>
<dbReference type="InterPro" id="IPR029345">
    <property type="entry name" value="MalF_P2"/>
</dbReference>
<keyword evidence="4 11" id="KW-0813">Transport</keyword>
<feature type="transmembrane region" description="Helical" evidence="11">
    <location>
        <begin position="421"/>
        <end position="442"/>
    </location>
</feature>
<dbReference type="GO" id="GO:0042956">
    <property type="term" value="P:maltodextrin transmembrane transport"/>
    <property type="evidence" value="ECO:0007669"/>
    <property type="project" value="TreeGrafter"/>
</dbReference>
<evidence type="ECO:0000259" key="13">
    <source>
        <dbReference type="PROSITE" id="PS50928"/>
    </source>
</evidence>
<accession>A0AA48GPV8</accession>
<feature type="transmembrane region" description="Helical" evidence="11">
    <location>
        <begin position="63"/>
        <end position="84"/>
    </location>
</feature>
<feature type="transmembrane region" description="Helical" evidence="11">
    <location>
        <begin position="12"/>
        <end position="31"/>
    </location>
</feature>
<dbReference type="NCBIfam" id="NF008232">
    <property type="entry name" value="PRK10999.1"/>
    <property type="match status" value="1"/>
</dbReference>
<feature type="transmembrane region" description="Helical" evidence="11">
    <location>
        <begin position="275"/>
        <end position="302"/>
    </location>
</feature>
<dbReference type="SUPFAM" id="SSF161098">
    <property type="entry name" value="MetI-like"/>
    <property type="match status" value="1"/>
</dbReference>
<evidence type="ECO:0000256" key="12">
    <source>
        <dbReference type="RuleBase" id="RU367050"/>
    </source>
</evidence>
<dbReference type="InterPro" id="IPR047103">
    <property type="entry name" value="MalF_P2_sf"/>
</dbReference>
<dbReference type="GO" id="GO:1990060">
    <property type="term" value="C:maltose transport complex"/>
    <property type="evidence" value="ECO:0007669"/>
    <property type="project" value="TreeGrafter"/>
</dbReference>
<evidence type="ECO:0000256" key="7">
    <source>
        <dbReference type="ARBA" id="ARBA00022597"/>
    </source>
</evidence>
<reference evidence="15" key="1">
    <citation type="journal article" date="2023" name="Int. J. Syst. Evol. Microbiol.">
        <title>Mesoterricola silvestris gen. nov., sp. nov., Mesoterricola sediminis sp. nov., Geothrix oryzae sp. nov., Geothrix edaphica sp. nov., Geothrix rubra sp. nov., and Geothrix limicola sp. nov., six novel members of Acidobacteriota isolated from soils.</title>
        <authorList>
            <person name="Itoh H."/>
            <person name="Sugisawa Y."/>
            <person name="Mise K."/>
            <person name="Xu Z."/>
            <person name="Kuniyasu M."/>
            <person name="Ushijima N."/>
            <person name="Kawano K."/>
            <person name="Kobayashi E."/>
            <person name="Shiratori Y."/>
            <person name="Masuda Y."/>
            <person name="Senoo K."/>
        </authorList>
    </citation>
    <scope>NUCLEOTIDE SEQUENCE [LARGE SCALE GENOMIC DNA]</scope>
    <source>
        <strain evidence="15">W79</strain>
    </source>
</reference>
<comment type="function">
    <text evidence="1 12">Part of the ABC transporter complex MalEFGK involved in maltose/maltodextrin import. Probably responsible for the translocation of the substrate across the membrane.</text>
</comment>
<dbReference type="SUPFAM" id="SSF160964">
    <property type="entry name" value="MalF N-terminal region-like"/>
    <property type="match status" value="1"/>
</dbReference>
<dbReference type="Gene3D" id="2.40.430.10">
    <property type="entry name" value="D-maltodextrin-binding protein, MBP"/>
    <property type="match status" value="1"/>
</dbReference>
<dbReference type="RefSeq" id="WP_316414887.1">
    <property type="nucleotide sequence ID" value="NZ_AP027080.1"/>
</dbReference>
<keyword evidence="7 12" id="KW-0762">Sugar transport</keyword>
<dbReference type="InterPro" id="IPR035277">
    <property type="entry name" value="MalF_N"/>
</dbReference>
<evidence type="ECO:0000256" key="1">
    <source>
        <dbReference type="ARBA" id="ARBA00002264"/>
    </source>
</evidence>
<keyword evidence="8 11" id="KW-0812">Transmembrane</keyword>
<protein>
    <recommendedName>
        <fullName evidence="12">Maltose/maltodextrin transport system permease protein</fullName>
    </recommendedName>
</protein>
<proteinExistence type="inferred from homology"/>
<keyword evidence="6" id="KW-0997">Cell inner membrane</keyword>
<dbReference type="PROSITE" id="PS50928">
    <property type="entry name" value="ABC_TM1"/>
    <property type="match status" value="1"/>
</dbReference>
<feature type="transmembrane region" description="Helical" evidence="11">
    <location>
        <begin position="314"/>
        <end position="335"/>
    </location>
</feature>
<dbReference type="Proteomes" id="UP001238179">
    <property type="component" value="Chromosome"/>
</dbReference>
<dbReference type="Gene3D" id="1.10.3720.10">
    <property type="entry name" value="MetI-like"/>
    <property type="match status" value="1"/>
</dbReference>
<dbReference type="KEGG" id="msil:METEAL_11590"/>
<dbReference type="CDD" id="cd06261">
    <property type="entry name" value="TM_PBP2"/>
    <property type="match status" value="1"/>
</dbReference>
<feature type="transmembrane region" description="Helical" evidence="11">
    <location>
        <begin position="37"/>
        <end position="54"/>
    </location>
</feature>